<evidence type="ECO:0000256" key="6">
    <source>
        <dbReference type="RuleBase" id="RU000716"/>
    </source>
</evidence>
<keyword evidence="3 6" id="KW-0731">Sigma factor</keyword>
<evidence type="ECO:0000256" key="5">
    <source>
        <dbReference type="ARBA" id="ARBA00023163"/>
    </source>
</evidence>
<name>A0A0B6X278_9BACT</name>
<reference evidence="9 10" key="2">
    <citation type="submission" date="2015-01" db="EMBL/GenBank/DDBJ databases">
        <title>Complete genome sequence of Pyrinomonas methylaliphatogenes type strain K22T.</title>
        <authorList>
            <person name="Lee K.C.Y."/>
            <person name="Power J.F."/>
            <person name="Dunfield P.F."/>
            <person name="Morgan X.C."/>
            <person name="Huttenhower C."/>
            <person name="Stott M.B."/>
        </authorList>
    </citation>
    <scope>NUCLEOTIDE SEQUENCE [LARGE SCALE GENOMIC DNA]</scope>
    <source>
        <strain evidence="9 10">K22</strain>
    </source>
</reference>
<dbReference type="STRING" id="454194.PYK22_02505"/>
<dbReference type="InterPro" id="IPR000838">
    <property type="entry name" value="RNA_pol_sigma70_ECF_CS"/>
</dbReference>
<keyword evidence="5 6" id="KW-0804">Transcription</keyword>
<dbReference type="Pfam" id="PF04542">
    <property type="entry name" value="Sigma70_r2"/>
    <property type="match status" value="1"/>
</dbReference>
<dbReference type="Pfam" id="PF08281">
    <property type="entry name" value="Sigma70_r4_2"/>
    <property type="match status" value="1"/>
</dbReference>
<evidence type="ECO:0000259" key="7">
    <source>
        <dbReference type="Pfam" id="PF04542"/>
    </source>
</evidence>
<dbReference type="GO" id="GO:0003677">
    <property type="term" value="F:DNA binding"/>
    <property type="evidence" value="ECO:0007669"/>
    <property type="project" value="UniProtKB-KW"/>
</dbReference>
<protein>
    <recommendedName>
        <fullName evidence="6">RNA polymerase sigma factor</fullName>
    </recommendedName>
</protein>
<dbReference type="NCBIfam" id="TIGR02937">
    <property type="entry name" value="sigma70-ECF"/>
    <property type="match status" value="1"/>
</dbReference>
<accession>A0A0B6X278</accession>
<evidence type="ECO:0000256" key="4">
    <source>
        <dbReference type="ARBA" id="ARBA00023125"/>
    </source>
</evidence>
<dbReference type="SUPFAM" id="SSF88659">
    <property type="entry name" value="Sigma3 and sigma4 domains of RNA polymerase sigma factors"/>
    <property type="match status" value="1"/>
</dbReference>
<dbReference type="GO" id="GO:0006352">
    <property type="term" value="P:DNA-templated transcription initiation"/>
    <property type="evidence" value="ECO:0007669"/>
    <property type="project" value="InterPro"/>
</dbReference>
<keyword evidence="10" id="KW-1185">Reference proteome</keyword>
<dbReference type="Gene3D" id="1.10.1740.10">
    <property type="match status" value="1"/>
</dbReference>
<organism evidence="9 10">
    <name type="scientific">Pyrinomonas methylaliphatogenes</name>
    <dbReference type="NCBI Taxonomy" id="454194"/>
    <lineage>
        <taxon>Bacteria</taxon>
        <taxon>Pseudomonadati</taxon>
        <taxon>Acidobacteriota</taxon>
        <taxon>Blastocatellia</taxon>
        <taxon>Blastocatellales</taxon>
        <taxon>Pyrinomonadaceae</taxon>
        <taxon>Pyrinomonas</taxon>
    </lineage>
</organism>
<dbReference type="GO" id="GO:0016987">
    <property type="term" value="F:sigma factor activity"/>
    <property type="evidence" value="ECO:0007669"/>
    <property type="project" value="UniProtKB-KW"/>
</dbReference>
<keyword evidence="4 6" id="KW-0238">DNA-binding</keyword>
<dbReference type="Proteomes" id="UP000031518">
    <property type="component" value="Unassembled WGS sequence"/>
</dbReference>
<dbReference type="PROSITE" id="PS01063">
    <property type="entry name" value="SIGMA70_ECF"/>
    <property type="match status" value="1"/>
</dbReference>
<keyword evidence="2 6" id="KW-0805">Transcription regulation</keyword>
<evidence type="ECO:0000256" key="1">
    <source>
        <dbReference type="ARBA" id="ARBA00010641"/>
    </source>
</evidence>
<evidence type="ECO:0000259" key="8">
    <source>
        <dbReference type="Pfam" id="PF08281"/>
    </source>
</evidence>
<feature type="domain" description="RNA polymerase sigma-70 region 2" evidence="7">
    <location>
        <begin position="33"/>
        <end position="99"/>
    </location>
</feature>
<dbReference type="InterPro" id="IPR013325">
    <property type="entry name" value="RNA_pol_sigma_r2"/>
</dbReference>
<reference evidence="9 10" key="1">
    <citation type="submission" date="2013-12" db="EMBL/GenBank/DDBJ databases">
        <authorList>
            <person name="Stott M."/>
        </authorList>
    </citation>
    <scope>NUCLEOTIDE SEQUENCE [LARGE SCALE GENOMIC DNA]</scope>
    <source>
        <strain evidence="9 10">K22</strain>
    </source>
</reference>
<dbReference type="PANTHER" id="PTHR43133:SF8">
    <property type="entry name" value="RNA POLYMERASE SIGMA FACTOR HI_1459-RELATED"/>
    <property type="match status" value="1"/>
</dbReference>
<dbReference type="CDD" id="cd06171">
    <property type="entry name" value="Sigma70_r4"/>
    <property type="match status" value="1"/>
</dbReference>
<evidence type="ECO:0000256" key="2">
    <source>
        <dbReference type="ARBA" id="ARBA00023015"/>
    </source>
</evidence>
<dbReference type="EMBL" id="CBXV010000008">
    <property type="protein sequence ID" value="CDM66475.1"/>
    <property type="molecule type" value="Genomic_DNA"/>
</dbReference>
<dbReference type="InterPro" id="IPR014284">
    <property type="entry name" value="RNA_pol_sigma-70_dom"/>
</dbReference>
<comment type="similarity">
    <text evidence="1 6">Belongs to the sigma-70 factor family. ECF subfamily.</text>
</comment>
<proteinExistence type="inferred from homology"/>
<evidence type="ECO:0000313" key="9">
    <source>
        <dbReference type="EMBL" id="CDM66475.1"/>
    </source>
</evidence>
<dbReference type="SUPFAM" id="SSF88946">
    <property type="entry name" value="Sigma2 domain of RNA polymerase sigma factors"/>
    <property type="match status" value="1"/>
</dbReference>
<dbReference type="OrthoDB" id="9785675at2"/>
<evidence type="ECO:0000256" key="3">
    <source>
        <dbReference type="ARBA" id="ARBA00023082"/>
    </source>
</evidence>
<gene>
    <name evidence="9" type="ORF">PYK22_02505</name>
</gene>
<dbReference type="PANTHER" id="PTHR43133">
    <property type="entry name" value="RNA POLYMERASE ECF-TYPE SIGMA FACTO"/>
    <property type="match status" value="1"/>
</dbReference>
<dbReference type="InterPro" id="IPR036388">
    <property type="entry name" value="WH-like_DNA-bd_sf"/>
</dbReference>
<dbReference type="RefSeq" id="WP_041977753.1">
    <property type="nucleotide sequence ID" value="NZ_CBXV010000008.1"/>
</dbReference>
<dbReference type="InterPro" id="IPR007627">
    <property type="entry name" value="RNA_pol_sigma70_r2"/>
</dbReference>
<evidence type="ECO:0000313" key="10">
    <source>
        <dbReference type="Proteomes" id="UP000031518"/>
    </source>
</evidence>
<feature type="domain" description="RNA polymerase sigma factor 70 region 4 type 2" evidence="8">
    <location>
        <begin position="136"/>
        <end position="187"/>
    </location>
</feature>
<sequence length="199" mass="23004">MGKAIDAAHPDSLADVDLVARAIAGSEDGFEALVRRYQRPIAAYIYRIVNDYDAALDLTQEVFIKVYGSLARYRAEYKFSTWIYRIAHNVAIDHLRRAAARDEMALKPRDERRERLAISMAPSPEQEQERDERRTQIEAIVDRLPTAYRELIVLRHGHDLSYEEIVEVTGLPLGTVKNRIFRAREMMRRMLIEQGITGF</sequence>
<dbReference type="InterPro" id="IPR013249">
    <property type="entry name" value="RNA_pol_sigma70_r4_t2"/>
</dbReference>
<dbReference type="Gene3D" id="1.10.10.10">
    <property type="entry name" value="Winged helix-like DNA-binding domain superfamily/Winged helix DNA-binding domain"/>
    <property type="match status" value="1"/>
</dbReference>
<dbReference type="InterPro" id="IPR039425">
    <property type="entry name" value="RNA_pol_sigma-70-like"/>
</dbReference>
<dbReference type="InterPro" id="IPR013324">
    <property type="entry name" value="RNA_pol_sigma_r3/r4-like"/>
</dbReference>
<dbReference type="AlphaFoldDB" id="A0A0B6X278"/>